<dbReference type="EMBL" id="JPQU01000021">
    <property type="protein sequence ID" value="KFE57109.1"/>
    <property type="molecule type" value="Genomic_DNA"/>
</dbReference>
<feature type="domain" description="Calcineurin-like phosphoesterase" evidence="3">
    <location>
        <begin position="1"/>
        <end position="140"/>
    </location>
</feature>
<sequence>MKIGLISDTHGLLRPQALAALQGCEQLVHAGDIGKPEILEALRAIAPLTVVRGNNDQDDSWASDVPFSARLDVEGVSIFVTHILADVPKPLPDGIQVVVIGHSHKPLIQQIDGVLYINPGSAGPRRFKLPISVALLHVDDLGVRAELVELEV</sequence>
<dbReference type="AlphaFoldDB" id="A0A085VNU6"/>
<organism evidence="4 5">
    <name type="scientific">Pseudomonas syringae</name>
    <dbReference type="NCBI Taxonomy" id="317"/>
    <lineage>
        <taxon>Bacteria</taxon>
        <taxon>Pseudomonadati</taxon>
        <taxon>Pseudomonadota</taxon>
        <taxon>Gammaproteobacteria</taxon>
        <taxon>Pseudomonadales</taxon>
        <taxon>Pseudomonadaceae</taxon>
        <taxon>Pseudomonas</taxon>
    </lineage>
</organism>
<dbReference type="SUPFAM" id="SSF56300">
    <property type="entry name" value="Metallo-dependent phosphatases"/>
    <property type="match status" value="1"/>
</dbReference>
<proteinExistence type="inferred from homology"/>
<comment type="similarity">
    <text evidence="1 2">Belongs to the metallophosphoesterase superfamily. YfcE family.</text>
</comment>
<evidence type="ECO:0000259" key="3">
    <source>
        <dbReference type="Pfam" id="PF12850"/>
    </source>
</evidence>
<reference evidence="4 5" key="1">
    <citation type="submission" date="2014-07" db="EMBL/GenBank/DDBJ databases">
        <title>Draft Genome Sequences of Environmental Pseudomonas syringae strains.</title>
        <authorList>
            <person name="Baltrus D.A."/>
            <person name="Berge O."/>
            <person name="Morris C."/>
        </authorList>
    </citation>
    <scope>NUCLEOTIDE SEQUENCE [LARGE SCALE GENOMIC DNA]</scope>
    <source>
        <strain evidence="4 5">GAW0119</strain>
    </source>
</reference>
<keyword evidence="2" id="KW-0479">Metal-binding</keyword>
<keyword evidence="5" id="KW-1185">Reference proteome</keyword>
<comment type="cofactor">
    <cofactor evidence="2">
        <name>a divalent metal cation</name>
        <dbReference type="ChEBI" id="CHEBI:60240"/>
    </cofactor>
</comment>
<dbReference type="NCBIfam" id="TIGR00040">
    <property type="entry name" value="yfcE"/>
    <property type="match status" value="1"/>
</dbReference>
<dbReference type="GO" id="GO:0046872">
    <property type="term" value="F:metal ion binding"/>
    <property type="evidence" value="ECO:0007669"/>
    <property type="project" value="UniProtKB-KW"/>
</dbReference>
<dbReference type="Pfam" id="PF12850">
    <property type="entry name" value="Metallophos_2"/>
    <property type="match status" value="1"/>
</dbReference>
<dbReference type="InterPro" id="IPR029052">
    <property type="entry name" value="Metallo-depent_PP-like"/>
</dbReference>
<dbReference type="InterPro" id="IPR024654">
    <property type="entry name" value="Calcineurin-like_PHP_lpxH"/>
</dbReference>
<dbReference type="Proteomes" id="UP000028631">
    <property type="component" value="Unassembled WGS sequence"/>
</dbReference>
<protein>
    <recommendedName>
        <fullName evidence="2">Phosphoesterase</fullName>
        <ecNumber evidence="2">3.1.4.-</ecNumber>
    </recommendedName>
</protein>
<name>A0A085VNU6_PSESX</name>
<dbReference type="Gene3D" id="3.60.21.10">
    <property type="match status" value="1"/>
</dbReference>
<accession>A0A085VNU6</accession>
<evidence type="ECO:0000313" key="4">
    <source>
        <dbReference type="EMBL" id="KFE57109.1"/>
    </source>
</evidence>
<dbReference type="InterPro" id="IPR000979">
    <property type="entry name" value="Phosphodiesterase_MJ0936/Vps29"/>
</dbReference>
<gene>
    <name evidence="4" type="ORF">IV01_05340</name>
</gene>
<dbReference type="RefSeq" id="WP_032626858.1">
    <property type="nucleotide sequence ID" value="NZ_JPQU01000021.1"/>
</dbReference>
<evidence type="ECO:0000256" key="2">
    <source>
        <dbReference type="RuleBase" id="RU362039"/>
    </source>
</evidence>
<dbReference type="PANTHER" id="PTHR11124">
    <property type="entry name" value="VACUOLAR SORTING PROTEIN VPS29"/>
    <property type="match status" value="1"/>
</dbReference>
<evidence type="ECO:0000313" key="5">
    <source>
        <dbReference type="Proteomes" id="UP000028631"/>
    </source>
</evidence>
<dbReference type="GO" id="GO:0016787">
    <property type="term" value="F:hydrolase activity"/>
    <property type="evidence" value="ECO:0007669"/>
    <property type="project" value="UniProtKB-UniRule"/>
</dbReference>
<comment type="caution">
    <text evidence="4">The sequence shown here is derived from an EMBL/GenBank/DDBJ whole genome shotgun (WGS) entry which is preliminary data.</text>
</comment>
<dbReference type="OrthoDB" id="9785951at2"/>
<dbReference type="PATRIC" id="fig|317.175.peg.1124"/>
<evidence type="ECO:0000256" key="1">
    <source>
        <dbReference type="ARBA" id="ARBA00008950"/>
    </source>
</evidence>
<dbReference type="EC" id="3.1.4.-" evidence="2"/>